<evidence type="ECO:0000313" key="10">
    <source>
        <dbReference type="Proteomes" id="UP000646426"/>
    </source>
</evidence>
<dbReference type="SMART" id="SM00387">
    <property type="entry name" value="HATPase_c"/>
    <property type="match status" value="1"/>
</dbReference>
<dbReference type="SUPFAM" id="SSF52172">
    <property type="entry name" value="CheY-like"/>
    <property type="match status" value="2"/>
</dbReference>
<dbReference type="Proteomes" id="UP000646426">
    <property type="component" value="Unassembled WGS sequence"/>
</dbReference>
<comment type="catalytic activity">
    <reaction evidence="1">
        <text>ATP + protein L-histidine = ADP + protein N-phospho-L-histidine.</text>
        <dbReference type="EC" id="2.7.13.3"/>
    </reaction>
</comment>
<dbReference type="PROSITE" id="PS50113">
    <property type="entry name" value="PAC"/>
    <property type="match status" value="1"/>
</dbReference>
<dbReference type="GO" id="GO:0000155">
    <property type="term" value="F:phosphorelay sensor kinase activity"/>
    <property type="evidence" value="ECO:0007669"/>
    <property type="project" value="InterPro"/>
</dbReference>
<proteinExistence type="predicted"/>
<comment type="caution">
    <text evidence="9">The sequence shown here is derived from an EMBL/GenBank/DDBJ whole genome shotgun (WGS) entry which is preliminary data.</text>
</comment>
<feature type="modified residue" description="4-aspartylphosphate" evidence="4">
    <location>
        <position position="560"/>
    </location>
</feature>
<dbReference type="EMBL" id="BMYD01000001">
    <property type="protein sequence ID" value="GHA68479.1"/>
    <property type="molecule type" value="Genomic_DNA"/>
</dbReference>
<dbReference type="Pfam" id="PF00512">
    <property type="entry name" value="HisKA"/>
    <property type="match status" value="1"/>
</dbReference>
<dbReference type="InterPro" id="IPR004358">
    <property type="entry name" value="Sig_transdc_His_kin-like_C"/>
</dbReference>
<dbReference type="SMART" id="SM00448">
    <property type="entry name" value="REC"/>
    <property type="match status" value="2"/>
</dbReference>
<dbReference type="PRINTS" id="PR00344">
    <property type="entry name" value="BCTRLSENSOR"/>
</dbReference>
<dbReference type="Gene3D" id="3.30.565.10">
    <property type="entry name" value="Histidine kinase-like ATPase, C-terminal domain"/>
    <property type="match status" value="1"/>
</dbReference>
<dbReference type="Pfam" id="PF00072">
    <property type="entry name" value="Response_reg"/>
    <property type="match status" value="2"/>
</dbReference>
<dbReference type="InterPro" id="IPR011006">
    <property type="entry name" value="CheY-like_superfamily"/>
</dbReference>
<gene>
    <name evidence="9" type="ORF">GCM10007067_00400</name>
</gene>
<name>A0A918SUQ2_9GAMM</name>
<keyword evidence="10" id="KW-1185">Reference proteome</keyword>
<dbReference type="PROSITE" id="PS50110">
    <property type="entry name" value="RESPONSE_REGULATORY"/>
    <property type="match status" value="2"/>
</dbReference>
<dbReference type="SUPFAM" id="SSF47384">
    <property type="entry name" value="Homodimeric domain of signal transducing histidine kinase"/>
    <property type="match status" value="1"/>
</dbReference>
<dbReference type="RefSeq" id="WP_189452175.1">
    <property type="nucleotide sequence ID" value="NZ_BMYD01000001.1"/>
</dbReference>
<dbReference type="PANTHER" id="PTHR43547">
    <property type="entry name" value="TWO-COMPONENT HISTIDINE KINASE"/>
    <property type="match status" value="1"/>
</dbReference>
<feature type="domain" description="PAC" evidence="8">
    <location>
        <begin position="214"/>
        <end position="262"/>
    </location>
</feature>
<accession>A0A918SUQ2</accession>
<dbReference type="InterPro" id="IPR035965">
    <property type="entry name" value="PAS-like_dom_sf"/>
</dbReference>
<evidence type="ECO:0000313" key="9">
    <source>
        <dbReference type="EMBL" id="GHA68479.1"/>
    </source>
</evidence>
<dbReference type="CDD" id="cd00130">
    <property type="entry name" value="PAS"/>
    <property type="match status" value="1"/>
</dbReference>
<dbReference type="InterPro" id="IPR013655">
    <property type="entry name" value="PAS_fold_3"/>
</dbReference>
<feature type="domain" description="Response regulatory" evidence="7">
    <location>
        <begin position="6"/>
        <end position="123"/>
    </location>
</feature>
<evidence type="ECO:0000259" key="8">
    <source>
        <dbReference type="PROSITE" id="PS50113"/>
    </source>
</evidence>
<dbReference type="SMART" id="SM00388">
    <property type="entry name" value="HisKA"/>
    <property type="match status" value="1"/>
</dbReference>
<evidence type="ECO:0000256" key="5">
    <source>
        <dbReference type="SAM" id="Coils"/>
    </source>
</evidence>
<dbReference type="SUPFAM" id="SSF55785">
    <property type="entry name" value="PYP-like sensor domain (PAS domain)"/>
    <property type="match status" value="1"/>
</dbReference>
<evidence type="ECO:0000256" key="3">
    <source>
        <dbReference type="ARBA" id="ARBA00022553"/>
    </source>
</evidence>
<dbReference type="Pfam" id="PF08447">
    <property type="entry name" value="PAS_3"/>
    <property type="match status" value="1"/>
</dbReference>
<evidence type="ECO:0000256" key="1">
    <source>
        <dbReference type="ARBA" id="ARBA00000085"/>
    </source>
</evidence>
<sequence length="628" mass="69070">MTSPLQLLLVDDNPDDRALVLREIRKVLPEARVDEIGDAETFDALLEAGRCWDVVVTDYRLRWSTGLDIFARLRADRPGTPVIMFTASGDEELAVSALKQGVDDYITKTPKHYGRVPYAVQAVAEHARRTRESDQAQQALERTQTLLKLALEAGSMDTWEYDLVQRRLALHGRSPRLLGGQRRELASDRLHQLLHDDDRERVTAEFLAAASGATRFESEFRIATDGSLRWLRAAGITDGATRMVGIVEDVTRRKRVEEQLREADREKDRFIATLGHELRNPLAPIRYAARLLDEHAEPARVVQARDVIERQAATMAKLLDQLLDLTRIRLGRIELERAPLDLRTLLHEACEDARLIADAGGQRMGLRVPDAPAVIDGDALRLRQAVDNLLHNALKFTPPDGRVDLELAVEADAAIVRVRDTGVGIEADMLERVFDSLVQVQTGPGSTTRGGLGIGLAVVRWLIELHGGTVEATSAGLGSGTTFTLTLPLAHAAPEVTPEVTGFERAPRALRIVVADDQADAAYSLGLVLEMHGHEVRTALDGLQAQAIADAWQPDAMVLDIGMPGATGDAIASWAREQPWGEQVRLVAVTGWGRPEDRVRLREAGFNVHLVKPVAVDDLLAALDGSRE</sequence>
<dbReference type="InterPro" id="IPR003661">
    <property type="entry name" value="HisK_dim/P_dom"/>
</dbReference>
<reference evidence="9" key="2">
    <citation type="submission" date="2020-09" db="EMBL/GenBank/DDBJ databases">
        <authorList>
            <person name="Sun Q."/>
            <person name="Kim S."/>
        </authorList>
    </citation>
    <scope>NUCLEOTIDE SEQUENCE</scope>
    <source>
        <strain evidence="9">KCTC 23077</strain>
    </source>
</reference>
<dbReference type="InterPro" id="IPR036097">
    <property type="entry name" value="HisK_dim/P_sf"/>
</dbReference>
<dbReference type="Gene3D" id="1.10.287.130">
    <property type="match status" value="1"/>
</dbReference>
<feature type="domain" description="Histidine kinase" evidence="6">
    <location>
        <begin position="273"/>
        <end position="491"/>
    </location>
</feature>
<organism evidence="9 10">
    <name type="scientific">Cognatilysobacter bugurensis</name>
    <dbReference type="NCBI Taxonomy" id="543356"/>
    <lineage>
        <taxon>Bacteria</taxon>
        <taxon>Pseudomonadati</taxon>
        <taxon>Pseudomonadota</taxon>
        <taxon>Gammaproteobacteria</taxon>
        <taxon>Lysobacterales</taxon>
        <taxon>Lysobacteraceae</taxon>
        <taxon>Cognatilysobacter</taxon>
    </lineage>
</organism>
<dbReference type="CDD" id="cd00082">
    <property type="entry name" value="HisKA"/>
    <property type="match status" value="1"/>
</dbReference>
<dbReference type="InterPro" id="IPR001789">
    <property type="entry name" value="Sig_transdc_resp-reg_receiver"/>
</dbReference>
<dbReference type="PROSITE" id="PS50109">
    <property type="entry name" value="HIS_KIN"/>
    <property type="match status" value="1"/>
</dbReference>
<evidence type="ECO:0000256" key="4">
    <source>
        <dbReference type="PROSITE-ProRule" id="PRU00169"/>
    </source>
</evidence>
<dbReference type="InterPro" id="IPR003594">
    <property type="entry name" value="HATPase_dom"/>
</dbReference>
<feature type="modified residue" description="4-aspartylphosphate" evidence="4">
    <location>
        <position position="58"/>
    </location>
</feature>
<dbReference type="Gene3D" id="3.40.50.2300">
    <property type="match status" value="2"/>
</dbReference>
<feature type="domain" description="Response regulatory" evidence="7">
    <location>
        <begin position="511"/>
        <end position="627"/>
    </location>
</feature>
<evidence type="ECO:0000259" key="6">
    <source>
        <dbReference type="PROSITE" id="PS50109"/>
    </source>
</evidence>
<keyword evidence="3 4" id="KW-0597">Phosphoprotein</keyword>
<evidence type="ECO:0000259" key="7">
    <source>
        <dbReference type="PROSITE" id="PS50110"/>
    </source>
</evidence>
<dbReference type="InterPro" id="IPR005467">
    <property type="entry name" value="His_kinase_dom"/>
</dbReference>
<dbReference type="SUPFAM" id="SSF55874">
    <property type="entry name" value="ATPase domain of HSP90 chaperone/DNA topoisomerase II/histidine kinase"/>
    <property type="match status" value="1"/>
</dbReference>
<dbReference type="EC" id="2.7.13.3" evidence="2"/>
<dbReference type="AlphaFoldDB" id="A0A918SUQ2"/>
<protein>
    <recommendedName>
        <fullName evidence="2">histidine kinase</fullName>
        <ecNumber evidence="2">2.7.13.3</ecNumber>
    </recommendedName>
</protein>
<dbReference type="InterPro" id="IPR000700">
    <property type="entry name" value="PAS-assoc_C"/>
</dbReference>
<reference evidence="9" key="1">
    <citation type="journal article" date="2014" name="Int. J. Syst. Evol. Microbiol.">
        <title>Complete genome sequence of Corynebacterium casei LMG S-19264T (=DSM 44701T), isolated from a smear-ripened cheese.</title>
        <authorList>
            <consortium name="US DOE Joint Genome Institute (JGI-PGF)"/>
            <person name="Walter F."/>
            <person name="Albersmeier A."/>
            <person name="Kalinowski J."/>
            <person name="Ruckert C."/>
        </authorList>
    </citation>
    <scope>NUCLEOTIDE SEQUENCE</scope>
    <source>
        <strain evidence="9">KCTC 23077</strain>
    </source>
</reference>
<dbReference type="Gene3D" id="3.30.450.20">
    <property type="entry name" value="PAS domain"/>
    <property type="match status" value="1"/>
</dbReference>
<dbReference type="InterPro" id="IPR036890">
    <property type="entry name" value="HATPase_C_sf"/>
</dbReference>
<dbReference type="CDD" id="cd17580">
    <property type="entry name" value="REC_2_DhkD-like"/>
    <property type="match status" value="1"/>
</dbReference>
<dbReference type="Pfam" id="PF02518">
    <property type="entry name" value="HATPase_c"/>
    <property type="match status" value="1"/>
</dbReference>
<evidence type="ECO:0000256" key="2">
    <source>
        <dbReference type="ARBA" id="ARBA00012438"/>
    </source>
</evidence>
<dbReference type="InterPro" id="IPR000014">
    <property type="entry name" value="PAS"/>
</dbReference>
<dbReference type="PANTHER" id="PTHR43547:SF2">
    <property type="entry name" value="HYBRID SIGNAL TRANSDUCTION HISTIDINE KINASE C"/>
    <property type="match status" value="1"/>
</dbReference>
<dbReference type="NCBIfam" id="TIGR00229">
    <property type="entry name" value="sensory_box"/>
    <property type="match status" value="1"/>
</dbReference>
<keyword evidence="5" id="KW-0175">Coiled coil</keyword>
<feature type="coiled-coil region" evidence="5">
    <location>
        <begin position="246"/>
        <end position="273"/>
    </location>
</feature>
<dbReference type="CDD" id="cd00156">
    <property type="entry name" value="REC"/>
    <property type="match status" value="1"/>
</dbReference>